<accession>A0AAN5HYJ3</accession>
<dbReference type="PANTHER" id="PTHR45830:SF15">
    <property type="entry name" value="SERPENTINE RECEPTOR, CLASS I"/>
    <property type="match status" value="1"/>
</dbReference>
<dbReference type="EMBL" id="BTRK01000004">
    <property type="protein sequence ID" value="GMR45585.1"/>
    <property type="molecule type" value="Genomic_DNA"/>
</dbReference>
<feature type="transmembrane region" description="Helical" evidence="1">
    <location>
        <begin position="208"/>
        <end position="230"/>
    </location>
</feature>
<feature type="transmembrane region" description="Helical" evidence="1">
    <location>
        <begin position="251"/>
        <end position="276"/>
    </location>
</feature>
<evidence type="ECO:0000313" key="2">
    <source>
        <dbReference type="EMBL" id="GMR45585.1"/>
    </source>
</evidence>
<evidence type="ECO:0000256" key="1">
    <source>
        <dbReference type="SAM" id="Phobius"/>
    </source>
</evidence>
<keyword evidence="3" id="KW-1185">Reference proteome</keyword>
<feature type="transmembrane region" description="Helical" evidence="1">
    <location>
        <begin position="27"/>
        <end position="45"/>
    </location>
</feature>
<dbReference type="Proteomes" id="UP001328107">
    <property type="component" value="Unassembled WGS sequence"/>
</dbReference>
<sequence>RSMSELNFLLHIDRDYVLDASVTYQKFLPLVTILTIRPMIFYILASWKTLMTKDLRWGYFINQVAVLLHEFNFCFLYRMHVIAPYAALYCDGPICRVGLSHGLLMGMLSLTVIWTIPTFLFILIRIHQRVVINSSSPLRFSTRTQIFITVALTFLLSLNVFGFGYFSQNCDACAELEMTPDLAWIGERGGTLFLYGPPGHGQHFMGEVVILAVTLGIVFLFITVVTLDTTRTMKKQRVLLASKTQQAQRRLLSVFLYQMAGVNICYIIPLSLMLLAMTIDYTAIDSRVIAGVRFILVPFFSLEGTQLGLIFLLKNTVHRKV</sequence>
<keyword evidence="1" id="KW-0472">Membrane</keyword>
<feature type="non-terminal residue" evidence="2">
    <location>
        <position position="321"/>
    </location>
</feature>
<proteinExistence type="predicted"/>
<dbReference type="Pfam" id="PF10318">
    <property type="entry name" value="7TM_GPCR_Srh"/>
    <property type="match status" value="1"/>
</dbReference>
<feature type="transmembrane region" description="Helical" evidence="1">
    <location>
        <begin position="145"/>
        <end position="166"/>
    </location>
</feature>
<keyword evidence="1" id="KW-0812">Transmembrane</keyword>
<reference evidence="3" key="1">
    <citation type="submission" date="2022-10" db="EMBL/GenBank/DDBJ databases">
        <title>Genome assembly of Pristionchus species.</title>
        <authorList>
            <person name="Yoshida K."/>
            <person name="Sommer R.J."/>
        </authorList>
    </citation>
    <scope>NUCLEOTIDE SEQUENCE [LARGE SCALE GENOMIC DNA]</scope>
    <source>
        <strain evidence="3">RS5460</strain>
    </source>
</reference>
<evidence type="ECO:0008006" key="4">
    <source>
        <dbReference type="Google" id="ProtNLM"/>
    </source>
</evidence>
<protein>
    <recommendedName>
        <fullName evidence="4">G protein-coupled receptor</fullName>
    </recommendedName>
</protein>
<evidence type="ECO:0000313" key="3">
    <source>
        <dbReference type="Proteomes" id="UP001328107"/>
    </source>
</evidence>
<dbReference type="AlphaFoldDB" id="A0AAN5HYJ3"/>
<dbReference type="PANTHER" id="PTHR45830">
    <property type="entry name" value="SERPENTINE RECEPTOR, CLASS I"/>
    <property type="match status" value="1"/>
</dbReference>
<comment type="caution">
    <text evidence="2">The sequence shown here is derived from an EMBL/GenBank/DDBJ whole genome shotgun (WGS) entry which is preliminary data.</text>
</comment>
<gene>
    <name evidence="2" type="ORF">PMAYCL1PPCAC_15780</name>
</gene>
<dbReference type="InterPro" id="IPR019422">
    <property type="entry name" value="7TM_GPCR_serpentine_rcpt_Srh"/>
</dbReference>
<name>A0AAN5HYJ3_9BILA</name>
<feature type="transmembrane region" description="Helical" evidence="1">
    <location>
        <begin position="57"/>
        <end position="79"/>
    </location>
</feature>
<keyword evidence="1" id="KW-1133">Transmembrane helix</keyword>
<feature type="transmembrane region" description="Helical" evidence="1">
    <location>
        <begin position="288"/>
        <end position="313"/>
    </location>
</feature>
<feature type="transmembrane region" description="Helical" evidence="1">
    <location>
        <begin position="99"/>
        <end position="124"/>
    </location>
</feature>
<feature type="non-terminal residue" evidence="2">
    <location>
        <position position="1"/>
    </location>
</feature>
<organism evidence="2 3">
    <name type="scientific">Pristionchus mayeri</name>
    <dbReference type="NCBI Taxonomy" id="1317129"/>
    <lineage>
        <taxon>Eukaryota</taxon>
        <taxon>Metazoa</taxon>
        <taxon>Ecdysozoa</taxon>
        <taxon>Nematoda</taxon>
        <taxon>Chromadorea</taxon>
        <taxon>Rhabditida</taxon>
        <taxon>Rhabditina</taxon>
        <taxon>Diplogasteromorpha</taxon>
        <taxon>Diplogasteroidea</taxon>
        <taxon>Neodiplogasteridae</taxon>
        <taxon>Pristionchus</taxon>
    </lineage>
</organism>